<feature type="compositionally biased region" description="Polar residues" evidence="2">
    <location>
        <begin position="611"/>
        <end position="627"/>
    </location>
</feature>
<dbReference type="InterPro" id="IPR011993">
    <property type="entry name" value="PH-like_dom_sf"/>
</dbReference>
<dbReference type="OrthoDB" id="6020705at2759"/>
<dbReference type="CDD" id="cd22713">
    <property type="entry name" value="FHA_PHLB1"/>
    <property type="match status" value="1"/>
</dbReference>
<dbReference type="PROSITE" id="PS50003">
    <property type="entry name" value="PH_DOMAIN"/>
    <property type="match status" value="1"/>
</dbReference>
<reference evidence="4 5" key="1">
    <citation type="submission" date="2015-07" db="EMBL/GenBank/DDBJ databases">
        <title>The genome of Eufriesea mexicana.</title>
        <authorList>
            <person name="Pan H."/>
            <person name="Kapheim K."/>
        </authorList>
    </citation>
    <scope>NUCLEOTIDE SEQUENCE [LARGE SCALE GENOMIC DNA]</scope>
    <source>
        <strain evidence="4">0111107269</strain>
        <tissue evidence="4">Whole body</tissue>
    </source>
</reference>
<evidence type="ECO:0000256" key="1">
    <source>
        <dbReference type="SAM" id="Coils"/>
    </source>
</evidence>
<feature type="compositionally biased region" description="Basic and acidic residues" evidence="2">
    <location>
        <begin position="1100"/>
        <end position="1115"/>
    </location>
</feature>
<dbReference type="Proteomes" id="UP000250275">
    <property type="component" value="Unassembled WGS sequence"/>
</dbReference>
<dbReference type="InterPro" id="IPR008984">
    <property type="entry name" value="SMAD_FHA_dom_sf"/>
</dbReference>
<feature type="region of interest" description="Disordered" evidence="2">
    <location>
        <begin position="1042"/>
        <end position="1063"/>
    </location>
</feature>
<dbReference type="InterPro" id="IPR052212">
    <property type="entry name" value="PH-like_domain"/>
</dbReference>
<feature type="compositionally biased region" description="Basic and acidic residues" evidence="2">
    <location>
        <begin position="330"/>
        <end position="340"/>
    </location>
</feature>
<dbReference type="InterPro" id="IPR001849">
    <property type="entry name" value="PH_domain"/>
</dbReference>
<feature type="domain" description="PH" evidence="3">
    <location>
        <begin position="1551"/>
        <end position="1653"/>
    </location>
</feature>
<feature type="compositionally biased region" description="Polar residues" evidence="2">
    <location>
        <begin position="1324"/>
        <end position="1337"/>
    </location>
</feature>
<feature type="compositionally biased region" description="Basic and acidic residues" evidence="2">
    <location>
        <begin position="523"/>
        <end position="558"/>
    </location>
</feature>
<proteinExistence type="predicted"/>
<feature type="region of interest" description="Disordered" evidence="2">
    <location>
        <begin position="1251"/>
        <end position="1278"/>
    </location>
</feature>
<dbReference type="SMART" id="SM00233">
    <property type="entry name" value="PH"/>
    <property type="match status" value="1"/>
</dbReference>
<feature type="compositionally biased region" description="Basic and acidic residues" evidence="2">
    <location>
        <begin position="1308"/>
        <end position="1323"/>
    </location>
</feature>
<feature type="region of interest" description="Disordered" evidence="2">
    <location>
        <begin position="1395"/>
        <end position="1513"/>
    </location>
</feature>
<sequence length="1744" mass="196862">MSCPDEARARVLEQLCPGSHLRSSRCVLCVKEFEEFNIGPKLSGTCSALAIFMSRQLDDNQCPVSCCFFSVFLLAGMATAGLEVREAGRALRVQTEAPHLVSMGSGRLSTAVTLHPLPEGKLTLGSNRDADISVVGTGVESIHCAIENNNGVVTLHPINGSTAVDGVPINSPVRLAQGCMLSIGRSNYMRFNHPAEAKQLRSVLPHSRISMAPISFSLPDNQLQENYHLERKPPVAPRKSPRNSCSDDEIGFLGKLTKFEMLAKQNRNNCVSPKVFPAGAITTNVPADQILGHSRSSSLISLKNGNNTHFLNSSSPATCFASSSPNYCSDESRQRSDMRTPSRSNTPNLQYQNTSTPNHNQIQMYSTAESYLKTYKPYYRDTNNENSQGPHNLMMSKNNVNQGDLMSRSFNCQRANDLDELTPRDFDMSQSLIVTKTTTTEYLQLEKFGSNPNICNSPNNGNFCGGSLRNVSGTPGFGSNPNIKRIQPPSPAFNRNPKYNEPKRGFGRVKSPTPSTGSGCSLEELRERQIDAENKRREAENKRKQAQEERLREQEVERQEKMRLEEILAMCAEYERQSTVEKPRQPNRIKTNGSLPRDKRLGYNSPFDSPKSPSKNQPHFSFDTAKQSNSASYENVCVQNSKVVFQNGNSPNNRRNQTTNHPENQTVNMQDHSQSITPNNNNNSQPTMWPNVLGNGEHSFSGSISQARSSGYENTMIEGSMYNNNSGSYTQLIDPTKDTYGTIQLNGTRINGQQNKHSRNYDSSMNGNVSLYENVVINSVQNNNQNNHSMPKKNGQLSNSCDMIENKLAISNDDLLEAIEQLSMLSKSKEICTIPKKNNSEKDNAKSNEAKADKERKELEQEDRKKYIEFLQNEKLHILSNMDALKRSVADIEIQEEEISRELELEKALLSAEYESESLKLSQDEGEKIKVQMRINELERQMAEDNISQANLQAEAKQRVQRAQHACSRLEEELAICTDEAMQQDIGEKLMAQQDVLESERKAFEDLEFHHLEEEASKLATREELQRYLSELTTKIETRKARLSHLESQRSEAKSTATKDARSLERQKLTHLKRLEEGRNRVRAINDELTKLAQNSCENSDEKRSPSREDFDRISRVTTDSPIVNNQGSLGRKTIESLKEIERNRQLHLAKQECTTIYPLFPRCGAHVDLELFRANDPAGPFTRGYILGKGACAFVFFRLLSTPFGFVRARSLCLGLPSNTLDYSYEKGYEIRRRYLSELTTKIETRKARLSHLESQRSEAKSTATKDARSLERQKLTHLKRLEEGRNRVRAINDELTKLAQNSCENSDEKRSPSREDFDRISRVTTDSPIVNNQGSLGRKTIESLKEIERNRQLHLAKQGSQVISEERRRVEELKRRVQDEVRSQWEERKMNCTSFNSVESGEESSSYSTGPTESGSGSSDSAEGGTSEKLSPSKLSELTSPSPGPSNNSYSLLQNDNMRDDRRTSMEGERLSNNSGGIIDGNGSRPLSQTSSEMDTLGPLQPVKHREKAKLQRPLTRYLPIKSESLDLRHHIETAGHQLPLIHDVTVDTTSCSGYLSKMSKKFHHWNKRWFVFDRKRKTLSYYSDSSSRKARGVIYFQSIEEVYVDHMNTVRSPQPSLTFIIKTSSRLYHLMAPSPEAMRVWVDVVFTGAEGYHEFDHGLENELRDRLKTRFVTSGTTIAYTLELDLTGISKTQRNLETVKAASIMLLWHIMDFIGPIKPMSKGEKRYVLPANDYSRKEPFG</sequence>
<feature type="region of interest" description="Disordered" evidence="2">
    <location>
        <begin position="576"/>
        <end position="627"/>
    </location>
</feature>
<feature type="compositionally biased region" description="Low complexity" evidence="2">
    <location>
        <begin position="1396"/>
        <end position="1453"/>
    </location>
</feature>
<evidence type="ECO:0000256" key="2">
    <source>
        <dbReference type="SAM" id="MobiDB-lite"/>
    </source>
</evidence>
<dbReference type="SUPFAM" id="SSF50729">
    <property type="entry name" value="PH domain-like"/>
    <property type="match status" value="1"/>
</dbReference>
<organism evidence="4 5">
    <name type="scientific">Eufriesea mexicana</name>
    <dbReference type="NCBI Taxonomy" id="516756"/>
    <lineage>
        <taxon>Eukaryota</taxon>
        <taxon>Metazoa</taxon>
        <taxon>Ecdysozoa</taxon>
        <taxon>Arthropoda</taxon>
        <taxon>Hexapoda</taxon>
        <taxon>Insecta</taxon>
        <taxon>Pterygota</taxon>
        <taxon>Neoptera</taxon>
        <taxon>Endopterygota</taxon>
        <taxon>Hymenoptera</taxon>
        <taxon>Apocrita</taxon>
        <taxon>Aculeata</taxon>
        <taxon>Apoidea</taxon>
        <taxon>Anthophila</taxon>
        <taxon>Apidae</taxon>
        <taxon>Eufriesea</taxon>
    </lineage>
</organism>
<feature type="coiled-coil region" evidence="1">
    <location>
        <begin position="1358"/>
        <end position="1385"/>
    </location>
</feature>
<evidence type="ECO:0000313" key="5">
    <source>
        <dbReference type="Proteomes" id="UP000250275"/>
    </source>
</evidence>
<feature type="compositionally biased region" description="Polar residues" evidence="2">
    <location>
        <begin position="341"/>
        <end position="357"/>
    </location>
</feature>
<dbReference type="PANTHER" id="PTHR12156:SF5">
    <property type="entry name" value="FI18040P1"/>
    <property type="match status" value="1"/>
</dbReference>
<feature type="compositionally biased region" description="Polar residues" evidence="2">
    <location>
        <begin position="1487"/>
        <end position="1496"/>
    </location>
</feature>
<evidence type="ECO:0000259" key="3">
    <source>
        <dbReference type="PROSITE" id="PS50003"/>
    </source>
</evidence>
<feature type="compositionally biased region" description="Basic and acidic residues" evidence="2">
    <location>
        <begin position="1459"/>
        <end position="1472"/>
    </location>
</feature>
<dbReference type="Pfam" id="PF00169">
    <property type="entry name" value="PH"/>
    <property type="match status" value="1"/>
</dbReference>
<evidence type="ECO:0000313" key="4">
    <source>
        <dbReference type="EMBL" id="OAD62023.1"/>
    </source>
</evidence>
<dbReference type="EMBL" id="KQ759899">
    <property type="protein sequence ID" value="OAD62023.1"/>
    <property type="molecule type" value="Genomic_DNA"/>
</dbReference>
<dbReference type="SUPFAM" id="SSF49879">
    <property type="entry name" value="SMAD/FHA domain"/>
    <property type="match status" value="1"/>
</dbReference>
<dbReference type="Gene3D" id="2.30.29.30">
    <property type="entry name" value="Pleckstrin-homology domain (PH domain)/Phosphotyrosine-binding domain (PTB)"/>
    <property type="match status" value="1"/>
</dbReference>
<keyword evidence="1" id="KW-0175">Coiled coil</keyword>
<feature type="region of interest" description="Disordered" evidence="2">
    <location>
        <begin position="645"/>
        <end position="678"/>
    </location>
</feature>
<gene>
    <name evidence="4" type="ORF">WN48_07534</name>
</gene>
<feature type="region of interest" description="Disordered" evidence="2">
    <location>
        <begin position="1301"/>
        <end position="1338"/>
    </location>
</feature>
<feature type="region of interest" description="Disordered" evidence="2">
    <location>
        <begin position="475"/>
        <end position="558"/>
    </location>
</feature>
<dbReference type="Gene3D" id="2.60.200.20">
    <property type="match status" value="1"/>
</dbReference>
<feature type="region of interest" description="Disordered" evidence="2">
    <location>
        <begin position="1093"/>
        <end position="1116"/>
    </location>
</feature>
<dbReference type="InterPro" id="IPR000253">
    <property type="entry name" value="FHA_dom"/>
</dbReference>
<feature type="compositionally biased region" description="Basic and acidic residues" evidence="2">
    <location>
        <begin position="838"/>
        <end position="859"/>
    </location>
</feature>
<dbReference type="Pfam" id="PF00498">
    <property type="entry name" value="FHA"/>
    <property type="match status" value="1"/>
</dbReference>
<feature type="region of interest" description="Disordered" evidence="2">
    <location>
        <begin position="836"/>
        <end position="859"/>
    </location>
</feature>
<feature type="compositionally biased region" description="Low complexity" evidence="2">
    <location>
        <begin position="1474"/>
        <end position="1486"/>
    </location>
</feature>
<name>A0A310SVW0_9HYME</name>
<dbReference type="PANTHER" id="PTHR12156">
    <property type="entry name" value="PLECKSTRIN HOMOLOGY-LIKE DOMAIN, FAMILY B, MEMBER 3"/>
    <property type="match status" value="1"/>
</dbReference>
<protein>
    <submittedName>
        <fullName evidence="4">Pleckstrin homology-like domain family B member 1</fullName>
    </submittedName>
</protein>
<keyword evidence="5" id="KW-1185">Reference proteome</keyword>
<accession>A0A310SVW0</accession>
<feature type="region of interest" description="Disordered" evidence="2">
    <location>
        <begin position="324"/>
        <end position="357"/>
    </location>
</feature>
<dbReference type="FunFam" id="2.60.200.20:FF:000004">
    <property type="entry name" value="pleckstrin homology-like domain family B member 1 isoform X1"/>
    <property type="match status" value="1"/>
</dbReference>